<proteinExistence type="predicted"/>
<dbReference type="EMBL" id="CAJVCH010527141">
    <property type="protein sequence ID" value="CAG7822688.1"/>
    <property type="molecule type" value="Genomic_DNA"/>
</dbReference>
<evidence type="ECO:0000313" key="2">
    <source>
        <dbReference type="EMBL" id="CAG7822688.1"/>
    </source>
</evidence>
<name>A0A8J2PGN0_9HEXA</name>
<feature type="compositionally biased region" description="Basic and acidic residues" evidence="1">
    <location>
        <begin position="50"/>
        <end position="75"/>
    </location>
</feature>
<accession>A0A8J2PGN0</accession>
<feature type="region of interest" description="Disordered" evidence="1">
    <location>
        <begin position="43"/>
        <end position="95"/>
    </location>
</feature>
<feature type="region of interest" description="Disordered" evidence="1">
    <location>
        <begin position="1"/>
        <end position="31"/>
    </location>
</feature>
<evidence type="ECO:0000313" key="3">
    <source>
        <dbReference type="Proteomes" id="UP000708208"/>
    </source>
</evidence>
<protein>
    <submittedName>
        <fullName evidence="2">Uncharacterized protein</fullName>
    </submittedName>
</protein>
<feature type="compositionally biased region" description="Gly residues" evidence="1">
    <location>
        <begin position="78"/>
        <end position="95"/>
    </location>
</feature>
<sequence length="124" mass="11917">MNSNGNTDGAVVTNENQLNRQPVVQSSNTQEEDCCCCSFCSCGDTVSKNEAGRGDRKNKGTNHDFPLDSVHHHDGWNSGWGGGDSGGEGGGDCGGGGDSGGGGGGDCGGGGGGDCGGGGGGGCD</sequence>
<evidence type="ECO:0000256" key="1">
    <source>
        <dbReference type="SAM" id="MobiDB-lite"/>
    </source>
</evidence>
<dbReference type="AlphaFoldDB" id="A0A8J2PGN0"/>
<comment type="caution">
    <text evidence="2">The sequence shown here is derived from an EMBL/GenBank/DDBJ whole genome shotgun (WGS) entry which is preliminary data.</text>
</comment>
<feature type="compositionally biased region" description="Polar residues" evidence="1">
    <location>
        <begin position="1"/>
        <end position="29"/>
    </location>
</feature>
<organism evidence="2 3">
    <name type="scientific">Allacma fusca</name>
    <dbReference type="NCBI Taxonomy" id="39272"/>
    <lineage>
        <taxon>Eukaryota</taxon>
        <taxon>Metazoa</taxon>
        <taxon>Ecdysozoa</taxon>
        <taxon>Arthropoda</taxon>
        <taxon>Hexapoda</taxon>
        <taxon>Collembola</taxon>
        <taxon>Symphypleona</taxon>
        <taxon>Sminthuridae</taxon>
        <taxon>Allacma</taxon>
    </lineage>
</organism>
<keyword evidence="3" id="KW-1185">Reference proteome</keyword>
<gene>
    <name evidence="2" type="ORF">AFUS01_LOCUS32946</name>
</gene>
<dbReference type="Proteomes" id="UP000708208">
    <property type="component" value="Unassembled WGS sequence"/>
</dbReference>
<reference evidence="2" key="1">
    <citation type="submission" date="2021-06" db="EMBL/GenBank/DDBJ databases">
        <authorList>
            <person name="Hodson N. C."/>
            <person name="Mongue J. A."/>
            <person name="Jaron S. K."/>
        </authorList>
    </citation>
    <scope>NUCLEOTIDE SEQUENCE</scope>
</reference>